<dbReference type="AlphaFoldDB" id="A0A2I0ISB1"/>
<dbReference type="PANTHER" id="PTHR35218:SF9">
    <property type="entry name" value="ENDONUCLEASE_EXONUCLEASE_PHOSPHATASE DOMAIN-CONTAINING PROTEIN"/>
    <property type="match status" value="1"/>
</dbReference>
<keyword evidence="3" id="KW-1185">Reference proteome</keyword>
<dbReference type="Pfam" id="PF03372">
    <property type="entry name" value="Exo_endo_phos"/>
    <property type="match status" value="1"/>
</dbReference>
<reference evidence="2 3" key="1">
    <citation type="submission" date="2017-11" db="EMBL/GenBank/DDBJ databases">
        <title>De-novo sequencing of pomegranate (Punica granatum L.) genome.</title>
        <authorList>
            <person name="Akparov Z."/>
            <person name="Amiraslanov A."/>
            <person name="Hajiyeva S."/>
            <person name="Abbasov M."/>
            <person name="Kaur K."/>
            <person name="Hamwieh A."/>
            <person name="Solovyev V."/>
            <person name="Salamov A."/>
            <person name="Braich B."/>
            <person name="Kosarev P."/>
            <person name="Mahmoud A."/>
            <person name="Hajiyev E."/>
            <person name="Babayeva S."/>
            <person name="Izzatullayeva V."/>
            <person name="Mammadov A."/>
            <person name="Mammadov A."/>
            <person name="Sharifova S."/>
            <person name="Ojaghi J."/>
            <person name="Eynullazada K."/>
            <person name="Bayramov B."/>
            <person name="Abdulazimova A."/>
            <person name="Shahmuradov I."/>
        </authorList>
    </citation>
    <scope>NUCLEOTIDE SEQUENCE [LARGE SCALE GENOMIC DNA]</scope>
    <source>
        <strain evidence="3">cv. AG2017</strain>
        <tissue evidence="2">Leaf</tissue>
    </source>
</reference>
<name>A0A2I0ISB1_PUNGR</name>
<dbReference type="GO" id="GO:0003824">
    <property type="term" value="F:catalytic activity"/>
    <property type="evidence" value="ECO:0007669"/>
    <property type="project" value="InterPro"/>
</dbReference>
<accession>A0A2I0ISB1</accession>
<organism evidence="2 3">
    <name type="scientific">Punica granatum</name>
    <name type="common">Pomegranate</name>
    <dbReference type="NCBI Taxonomy" id="22663"/>
    <lineage>
        <taxon>Eukaryota</taxon>
        <taxon>Viridiplantae</taxon>
        <taxon>Streptophyta</taxon>
        <taxon>Embryophyta</taxon>
        <taxon>Tracheophyta</taxon>
        <taxon>Spermatophyta</taxon>
        <taxon>Magnoliopsida</taxon>
        <taxon>eudicotyledons</taxon>
        <taxon>Gunneridae</taxon>
        <taxon>Pentapetalae</taxon>
        <taxon>rosids</taxon>
        <taxon>malvids</taxon>
        <taxon>Myrtales</taxon>
        <taxon>Lythraceae</taxon>
        <taxon>Punica</taxon>
    </lineage>
</organism>
<dbReference type="InterPro" id="IPR036691">
    <property type="entry name" value="Endo/exonu/phosph_ase_sf"/>
</dbReference>
<feature type="domain" description="Endonuclease/exonuclease/phosphatase" evidence="1">
    <location>
        <begin position="13"/>
        <end position="87"/>
    </location>
</feature>
<sequence length="125" mass="14211">MTEPNLFHMNMLVWNCRGVGNANFRHSLRDLVNNHHPDIVILTETRLSGDQATRVANTFPFDGFFCTETTGLFGGIWIMWRTDRVQLDITGSTEQEVHAIAQVCHPVSSPWSLSAIYASPRPRER</sequence>
<dbReference type="Proteomes" id="UP000233551">
    <property type="component" value="Unassembled WGS sequence"/>
</dbReference>
<dbReference type="PANTHER" id="PTHR35218">
    <property type="entry name" value="RNASE H DOMAIN-CONTAINING PROTEIN"/>
    <property type="match status" value="1"/>
</dbReference>
<evidence type="ECO:0000313" key="3">
    <source>
        <dbReference type="Proteomes" id="UP000233551"/>
    </source>
</evidence>
<protein>
    <recommendedName>
        <fullName evidence="1">Endonuclease/exonuclease/phosphatase domain-containing protein</fullName>
    </recommendedName>
</protein>
<gene>
    <name evidence="2" type="ORF">CRG98_033302</name>
</gene>
<dbReference type="EMBL" id="PGOL01002642">
    <property type="protein sequence ID" value="PKI46326.1"/>
    <property type="molecule type" value="Genomic_DNA"/>
</dbReference>
<dbReference type="SUPFAM" id="SSF56219">
    <property type="entry name" value="DNase I-like"/>
    <property type="match status" value="1"/>
</dbReference>
<dbReference type="Gene3D" id="3.60.10.10">
    <property type="entry name" value="Endonuclease/exonuclease/phosphatase"/>
    <property type="match status" value="1"/>
</dbReference>
<proteinExistence type="predicted"/>
<comment type="caution">
    <text evidence="2">The sequence shown here is derived from an EMBL/GenBank/DDBJ whole genome shotgun (WGS) entry which is preliminary data.</text>
</comment>
<evidence type="ECO:0000313" key="2">
    <source>
        <dbReference type="EMBL" id="PKI46326.1"/>
    </source>
</evidence>
<dbReference type="STRING" id="22663.A0A2I0ISB1"/>
<dbReference type="InterPro" id="IPR005135">
    <property type="entry name" value="Endo/exonuclease/phosphatase"/>
</dbReference>
<evidence type="ECO:0000259" key="1">
    <source>
        <dbReference type="Pfam" id="PF03372"/>
    </source>
</evidence>